<proteinExistence type="inferred from homology"/>
<evidence type="ECO:0000256" key="6">
    <source>
        <dbReference type="ARBA" id="ARBA00022968"/>
    </source>
</evidence>
<keyword evidence="6 10" id="KW-0735">Signal-anchor</keyword>
<dbReference type="Pfam" id="PF01762">
    <property type="entry name" value="Galactosyl_T"/>
    <property type="match status" value="1"/>
</dbReference>
<evidence type="ECO:0000256" key="1">
    <source>
        <dbReference type="ARBA" id="ARBA00004323"/>
    </source>
</evidence>
<dbReference type="EMBL" id="CALNXI010000645">
    <property type="protein sequence ID" value="CAH3030629.1"/>
    <property type="molecule type" value="Genomic_DNA"/>
</dbReference>
<evidence type="ECO:0000256" key="4">
    <source>
        <dbReference type="ARBA" id="ARBA00022679"/>
    </source>
</evidence>
<evidence type="ECO:0000256" key="5">
    <source>
        <dbReference type="ARBA" id="ARBA00022692"/>
    </source>
</evidence>
<keyword evidence="4" id="KW-0808">Transferase</keyword>
<feature type="transmembrane region" description="Helical" evidence="10">
    <location>
        <begin position="12"/>
        <end position="34"/>
    </location>
</feature>
<organism evidence="11 12">
    <name type="scientific">Porites evermanni</name>
    <dbReference type="NCBI Taxonomy" id="104178"/>
    <lineage>
        <taxon>Eukaryota</taxon>
        <taxon>Metazoa</taxon>
        <taxon>Cnidaria</taxon>
        <taxon>Anthozoa</taxon>
        <taxon>Hexacorallia</taxon>
        <taxon>Scleractinia</taxon>
        <taxon>Fungiina</taxon>
        <taxon>Poritidae</taxon>
        <taxon>Porites</taxon>
    </lineage>
</organism>
<dbReference type="Proteomes" id="UP001159427">
    <property type="component" value="Unassembled WGS sequence"/>
</dbReference>
<evidence type="ECO:0000256" key="8">
    <source>
        <dbReference type="ARBA" id="ARBA00023034"/>
    </source>
</evidence>
<dbReference type="Gene3D" id="3.90.550.50">
    <property type="match status" value="1"/>
</dbReference>
<keyword evidence="12" id="KW-1185">Reference proteome</keyword>
<keyword evidence="5 10" id="KW-0812">Transmembrane</keyword>
<evidence type="ECO:0000256" key="3">
    <source>
        <dbReference type="ARBA" id="ARBA00022676"/>
    </source>
</evidence>
<name>A0ABN8MLR0_9CNID</name>
<comment type="caution">
    <text evidence="11">The sequence shown here is derived from an EMBL/GenBank/DDBJ whole genome shotgun (WGS) entry which is preliminary data.</text>
</comment>
<sequence>MFLHLCKRLKPFVLLLLLTILGLFFMIRSFSVFLERENEVKEFNIYPKLTKHNHENNNTDTAGAEVNKHFSLLRQDLTKLLNLYQAEATRFRKKVRIVQKTPLLRLKSRRNVGKQNVVCSKELFLLIQVHSSPENFMNRLAIRLSWGNMKHFIGQGNFPKRSLIFLGSRFHNLGPIYLIECFPCLIVLNLHITNSLFLSGYLVSNFSGTLSPASLPAETPFFRLLDFGFSMKTFFSPSATQNVQLTNSGGSSHLSLIYLFISRSWKIVFLVGRSSDPKTNFLVTREAAIHKDTVMGKFNDTFRNLYKKMILSISWPLEEKCSASYILKTDEDCFVNIRNLLNLLDRYHITNGTQPIYAKKC</sequence>
<evidence type="ECO:0000313" key="12">
    <source>
        <dbReference type="Proteomes" id="UP001159427"/>
    </source>
</evidence>
<evidence type="ECO:0000256" key="2">
    <source>
        <dbReference type="ARBA" id="ARBA00008661"/>
    </source>
</evidence>
<keyword evidence="7 10" id="KW-1133">Transmembrane helix</keyword>
<reference evidence="11 12" key="1">
    <citation type="submission" date="2022-05" db="EMBL/GenBank/DDBJ databases">
        <authorList>
            <consortium name="Genoscope - CEA"/>
            <person name="William W."/>
        </authorList>
    </citation>
    <scope>NUCLEOTIDE SEQUENCE [LARGE SCALE GENOMIC DNA]</scope>
</reference>
<dbReference type="EC" id="2.4.1.-" evidence="10"/>
<keyword evidence="8 10" id="KW-0333">Golgi apparatus</keyword>
<accession>A0ABN8MLR0</accession>
<protein>
    <recommendedName>
        <fullName evidence="10">Hexosyltransferase</fullName>
        <ecNumber evidence="10">2.4.1.-</ecNumber>
    </recommendedName>
</protein>
<keyword evidence="9 10" id="KW-0472">Membrane</keyword>
<dbReference type="InterPro" id="IPR002659">
    <property type="entry name" value="Glyco_trans_31"/>
</dbReference>
<comment type="similarity">
    <text evidence="2 10">Belongs to the glycosyltransferase 31 family.</text>
</comment>
<keyword evidence="3 10" id="KW-0328">Glycosyltransferase</keyword>
<evidence type="ECO:0000256" key="9">
    <source>
        <dbReference type="ARBA" id="ARBA00023136"/>
    </source>
</evidence>
<evidence type="ECO:0000313" key="11">
    <source>
        <dbReference type="EMBL" id="CAH3030629.1"/>
    </source>
</evidence>
<gene>
    <name evidence="11" type="ORF">PEVE_00038288</name>
</gene>
<evidence type="ECO:0000256" key="7">
    <source>
        <dbReference type="ARBA" id="ARBA00022989"/>
    </source>
</evidence>
<dbReference type="PANTHER" id="PTHR11214:SF376">
    <property type="entry name" value="HEXOSYLTRANSFERASE"/>
    <property type="match status" value="1"/>
</dbReference>
<comment type="subcellular location">
    <subcellularLocation>
        <location evidence="1 10">Golgi apparatus membrane</location>
        <topology evidence="1 10">Single-pass type II membrane protein</topology>
    </subcellularLocation>
</comment>
<evidence type="ECO:0000256" key="10">
    <source>
        <dbReference type="RuleBase" id="RU363063"/>
    </source>
</evidence>
<dbReference type="PANTHER" id="PTHR11214">
    <property type="entry name" value="BETA-1,3-N-ACETYLGLUCOSAMINYLTRANSFERASE"/>
    <property type="match status" value="1"/>
</dbReference>